<comment type="caution">
    <text evidence="2">The sequence shown here is derived from an EMBL/GenBank/DDBJ whole genome shotgun (WGS) entry which is preliminary data.</text>
</comment>
<sequence length="243" mass="27550">MPKKSMYWPLTCLLPFTVASSSLLAENLNSSPQNDRVFASKTYFLMAVDNEIGFNIQEQDVPTLLGVSEMDKEDTETIYFGMRKAMLKYAARTWDAGIAASYGKEVGRVIGWHTMDIETDPAVEQVRNKLLLFRYAQQYRSSNALIEKYHQYLDRDAAKIQANSVDFISHCEPLEPHSEFAFYQTLGSVLPKGNRAFMMAFHFETLAPCQKMELGQWLDQHGSSLSTSDLQKALNEFGNNSSN</sequence>
<evidence type="ECO:0000256" key="1">
    <source>
        <dbReference type="SAM" id="SignalP"/>
    </source>
</evidence>
<dbReference type="EMBL" id="SNZA01000004">
    <property type="protein sequence ID" value="TDR12630.1"/>
    <property type="molecule type" value="Genomic_DNA"/>
</dbReference>
<feature type="chain" id="PRO_5020918026" description="Secreted protein" evidence="1">
    <location>
        <begin position="26"/>
        <end position="243"/>
    </location>
</feature>
<protein>
    <recommendedName>
        <fullName evidence="4">Secreted protein</fullName>
    </recommendedName>
</protein>
<gene>
    <name evidence="2" type="ORF">C8D85_2668</name>
</gene>
<evidence type="ECO:0008006" key="4">
    <source>
        <dbReference type="Google" id="ProtNLM"/>
    </source>
</evidence>
<dbReference type="OrthoDB" id="6105621at2"/>
<proteinExistence type="predicted"/>
<dbReference type="RefSeq" id="WP_133563483.1">
    <property type="nucleotide sequence ID" value="NZ_JAJGNH010000002.1"/>
</dbReference>
<dbReference type="Proteomes" id="UP000295729">
    <property type="component" value="Unassembled WGS sequence"/>
</dbReference>
<keyword evidence="1" id="KW-0732">Signal</keyword>
<evidence type="ECO:0000313" key="2">
    <source>
        <dbReference type="EMBL" id="TDR12630.1"/>
    </source>
</evidence>
<name>A0A4R6X5B3_9GAMM</name>
<dbReference type="AlphaFoldDB" id="A0A4R6X5B3"/>
<feature type="signal peptide" evidence="1">
    <location>
        <begin position="1"/>
        <end position="25"/>
    </location>
</feature>
<evidence type="ECO:0000313" key="3">
    <source>
        <dbReference type="Proteomes" id="UP000295729"/>
    </source>
</evidence>
<organism evidence="2 3">
    <name type="scientific">Marinomonas communis</name>
    <dbReference type="NCBI Taxonomy" id="28254"/>
    <lineage>
        <taxon>Bacteria</taxon>
        <taxon>Pseudomonadati</taxon>
        <taxon>Pseudomonadota</taxon>
        <taxon>Gammaproteobacteria</taxon>
        <taxon>Oceanospirillales</taxon>
        <taxon>Oceanospirillaceae</taxon>
        <taxon>Marinomonas</taxon>
    </lineage>
</organism>
<accession>A0A4R6X5B3</accession>
<keyword evidence="3" id="KW-1185">Reference proteome</keyword>
<reference evidence="2 3" key="1">
    <citation type="submission" date="2019-03" db="EMBL/GenBank/DDBJ databases">
        <title>Genomic Encyclopedia of Type Strains, Phase IV (KMG-IV): sequencing the most valuable type-strain genomes for metagenomic binning, comparative biology and taxonomic classification.</title>
        <authorList>
            <person name="Goeker M."/>
        </authorList>
    </citation>
    <scope>NUCLEOTIDE SEQUENCE [LARGE SCALE GENOMIC DNA]</scope>
    <source>
        <strain evidence="2 3">DSM 5604</strain>
    </source>
</reference>